<proteinExistence type="predicted"/>
<dbReference type="KEGG" id="lpil:LIP_2879"/>
<accession>A0A0K2SNK3</accession>
<keyword evidence="2" id="KW-1185">Reference proteome</keyword>
<organism evidence="1 2">
    <name type="scientific">Limnochorda pilosa</name>
    <dbReference type="NCBI Taxonomy" id="1555112"/>
    <lineage>
        <taxon>Bacteria</taxon>
        <taxon>Bacillati</taxon>
        <taxon>Bacillota</taxon>
        <taxon>Limnochordia</taxon>
        <taxon>Limnochordales</taxon>
        <taxon>Limnochordaceae</taxon>
        <taxon>Limnochorda</taxon>
    </lineage>
</organism>
<sequence>MAVNESTRVERCPACGSETVRNLVHWERGAPLEVYVACAACDSFIARYTVERYTSSESYEGLLRLLGGHVVTSERELMRELAAIDDEVRRRFERVRELAREHEDPRRIEQILYEEANGERDG</sequence>
<reference evidence="2" key="1">
    <citation type="submission" date="2015-07" db="EMBL/GenBank/DDBJ databases">
        <title>Complete genome sequence and phylogenetic analysis of Limnochorda pilosa.</title>
        <authorList>
            <person name="Watanabe M."/>
            <person name="Kojima H."/>
            <person name="Fukui M."/>
        </authorList>
    </citation>
    <scope>NUCLEOTIDE SEQUENCE [LARGE SCALE GENOMIC DNA]</scope>
    <source>
        <strain evidence="2">HC45</strain>
    </source>
</reference>
<dbReference type="AlphaFoldDB" id="A0A0K2SNK3"/>
<evidence type="ECO:0000313" key="1">
    <source>
        <dbReference type="EMBL" id="BAS28708.1"/>
    </source>
</evidence>
<dbReference type="Proteomes" id="UP000065807">
    <property type="component" value="Chromosome"/>
</dbReference>
<name>A0A0K2SNK3_LIMPI</name>
<dbReference type="EMBL" id="AP014924">
    <property type="protein sequence ID" value="BAS28708.1"/>
    <property type="molecule type" value="Genomic_DNA"/>
</dbReference>
<protein>
    <submittedName>
        <fullName evidence="1">Uncharacterized protein</fullName>
    </submittedName>
</protein>
<evidence type="ECO:0000313" key="2">
    <source>
        <dbReference type="Proteomes" id="UP000065807"/>
    </source>
</evidence>
<dbReference type="RefSeq" id="WP_068139454.1">
    <property type="nucleotide sequence ID" value="NZ_AP014924.1"/>
</dbReference>
<gene>
    <name evidence="1" type="ORF">LIP_2879</name>
</gene>
<reference evidence="2" key="2">
    <citation type="journal article" date="2016" name="Int. J. Syst. Evol. Microbiol.">
        <title>Complete genome sequence and cell structure of Limnochorda pilosa, a Gram-negative spore-former within the phylum Firmicutes.</title>
        <authorList>
            <person name="Watanabe M."/>
            <person name="Kojima H."/>
            <person name="Fukui M."/>
        </authorList>
    </citation>
    <scope>NUCLEOTIDE SEQUENCE [LARGE SCALE GENOMIC DNA]</scope>
    <source>
        <strain evidence="2">HC45</strain>
    </source>
</reference>